<organism evidence="6 7">
    <name type="scientific">Caballeronia mineralivorans PML1(12)</name>
    <dbReference type="NCBI Taxonomy" id="908627"/>
    <lineage>
        <taxon>Bacteria</taxon>
        <taxon>Pseudomonadati</taxon>
        <taxon>Pseudomonadota</taxon>
        <taxon>Betaproteobacteria</taxon>
        <taxon>Burkholderiales</taxon>
        <taxon>Burkholderiaceae</taxon>
        <taxon>Caballeronia</taxon>
    </lineage>
</organism>
<protein>
    <submittedName>
        <fullName evidence="6">LysR family transcriptional regulator</fullName>
    </submittedName>
</protein>
<evidence type="ECO:0000256" key="3">
    <source>
        <dbReference type="ARBA" id="ARBA00023125"/>
    </source>
</evidence>
<evidence type="ECO:0000256" key="1">
    <source>
        <dbReference type="ARBA" id="ARBA00009437"/>
    </source>
</evidence>
<dbReference type="GO" id="GO:0003700">
    <property type="term" value="F:DNA-binding transcription factor activity"/>
    <property type="evidence" value="ECO:0007669"/>
    <property type="project" value="InterPro"/>
</dbReference>
<dbReference type="RefSeq" id="WP_047898101.1">
    <property type="nucleotide sequence ID" value="NZ_AEJF01000258.1"/>
</dbReference>
<evidence type="ECO:0000313" key="7">
    <source>
        <dbReference type="Proteomes" id="UP000035963"/>
    </source>
</evidence>
<proteinExistence type="inferred from homology"/>
<dbReference type="Pfam" id="PF03466">
    <property type="entry name" value="LysR_substrate"/>
    <property type="match status" value="1"/>
</dbReference>
<evidence type="ECO:0000256" key="2">
    <source>
        <dbReference type="ARBA" id="ARBA00023015"/>
    </source>
</evidence>
<keyword evidence="7" id="KW-1185">Reference proteome</keyword>
<evidence type="ECO:0000256" key="4">
    <source>
        <dbReference type="ARBA" id="ARBA00023163"/>
    </source>
</evidence>
<name>A0A0J1CIS6_9BURK</name>
<keyword evidence="4" id="KW-0804">Transcription</keyword>
<dbReference type="PANTHER" id="PTHR30537">
    <property type="entry name" value="HTH-TYPE TRANSCRIPTIONAL REGULATOR"/>
    <property type="match status" value="1"/>
</dbReference>
<gene>
    <name evidence="6" type="ORF">EOS_41740</name>
</gene>
<dbReference type="EMBL" id="AEJF01000258">
    <property type="protein sequence ID" value="KLU20381.1"/>
    <property type="molecule type" value="Genomic_DNA"/>
</dbReference>
<dbReference type="OrthoDB" id="8885940at2"/>
<dbReference type="SUPFAM" id="SSF46785">
    <property type="entry name" value="Winged helix' DNA-binding domain"/>
    <property type="match status" value="1"/>
</dbReference>
<comment type="caution">
    <text evidence="6">The sequence shown here is derived from an EMBL/GenBank/DDBJ whole genome shotgun (WGS) entry which is preliminary data.</text>
</comment>
<dbReference type="Pfam" id="PF00126">
    <property type="entry name" value="HTH_1"/>
    <property type="match status" value="1"/>
</dbReference>
<keyword evidence="3" id="KW-0238">DNA-binding</keyword>
<evidence type="ECO:0000313" key="6">
    <source>
        <dbReference type="EMBL" id="KLU20381.1"/>
    </source>
</evidence>
<dbReference type="InterPro" id="IPR005119">
    <property type="entry name" value="LysR_subst-bd"/>
</dbReference>
<dbReference type="PANTHER" id="PTHR30537:SF5">
    <property type="entry name" value="HTH-TYPE TRANSCRIPTIONAL ACTIVATOR TTDR-RELATED"/>
    <property type="match status" value="1"/>
</dbReference>
<dbReference type="PATRIC" id="fig|908627.4.peg.9383"/>
<evidence type="ECO:0000259" key="5">
    <source>
        <dbReference type="PROSITE" id="PS50931"/>
    </source>
</evidence>
<dbReference type="InterPro" id="IPR036388">
    <property type="entry name" value="WH-like_DNA-bd_sf"/>
</dbReference>
<dbReference type="FunFam" id="1.10.10.10:FF:000001">
    <property type="entry name" value="LysR family transcriptional regulator"/>
    <property type="match status" value="1"/>
</dbReference>
<dbReference type="InterPro" id="IPR036390">
    <property type="entry name" value="WH_DNA-bd_sf"/>
</dbReference>
<dbReference type="Proteomes" id="UP000035963">
    <property type="component" value="Unassembled WGS sequence"/>
</dbReference>
<dbReference type="SUPFAM" id="SSF53850">
    <property type="entry name" value="Periplasmic binding protein-like II"/>
    <property type="match status" value="1"/>
</dbReference>
<comment type="similarity">
    <text evidence="1">Belongs to the LysR transcriptional regulatory family.</text>
</comment>
<dbReference type="CDD" id="cd08422">
    <property type="entry name" value="PBP2_CrgA_like"/>
    <property type="match status" value="1"/>
</dbReference>
<dbReference type="GO" id="GO:0003677">
    <property type="term" value="F:DNA binding"/>
    <property type="evidence" value="ECO:0007669"/>
    <property type="project" value="UniProtKB-KW"/>
</dbReference>
<dbReference type="InterPro" id="IPR058163">
    <property type="entry name" value="LysR-type_TF_proteobact-type"/>
</dbReference>
<feature type="domain" description="HTH lysR-type" evidence="5">
    <location>
        <begin position="1"/>
        <end position="59"/>
    </location>
</feature>
<keyword evidence="2" id="KW-0805">Transcription regulation</keyword>
<dbReference type="InterPro" id="IPR000847">
    <property type="entry name" value="LysR_HTH_N"/>
</dbReference>
<accession>A0A0J1CIS6</accession>
<sequence length="304" mass="33993">MDQFKELQLFVEVAETGSISRAAEAVDLSISAASRYLISLETRLAVQLVRRTTRNLYLTQAGAEFHRRCKSILADLGEAESAIKDATVRPSGVLRVTASLSFCMLHIAPMLSEFTARYPEITVDVVAANRYHDIIENGIDVAIRTKVLEADSNITVRRLAATRRILVAAPSYIEANGSPRLPAELARHKVLNYGLADNPRELAFCRTGESVLVKIKPLLESNDGQILRVAALDGMGILVQPKYIVYDDLKAGRLVPVLNDWDLPRLTINIAFQTRAHMPVKVRLFIDALVERFQQNEYERHWTA</sequence>
<dbReference type="AlphaFoldDB" id="A0A0J1CIS6"/>
<dbReference type="Gene3D" id="3.40.190.290">
    <property type="match status" value="1"/>
</dbReference>
<dbReference type="PROSITE" id="PS50931">
    <property type="entry name" value="HTH_LYSR"/>
    <property type="match status" value="1"/>
</dbReference>
<reference evidence="6 7" key="1">
    <citation type="journal article" date="2015" name="Genome Announc.">
        <title>Draft Genome Sequence of Burkholderia sp. Strain PML1(12), an Ectomycorrhizosphere-Inhabiting Bacterium with Effective Mineral-Weathering Ability.</title>
        <authorList>
            <person name="Uroz S."/>
            <person name="Oger P."/>
        </authorList>
    </citation>
    <scope>NUCLEOTIDE SEQUENCE [LARGE SCALE GENOMIC DNA]</scope>
    <source>
        <strain evidence="7">PML1(12)</strain>
    </source>
</reference>
<dbReference type="Gene3D" id="1.10.10.10">
    <property type="entry name" value="Winged helix-like DNA-binding domain superfamily/Winged helix DNA-binding domain"/>
    <property type="match status" value="1"/>
</dbReference>